<keyword evidence="1" id="KW-0472">Membrane</keyword>
<reference evidence="3 4" key="1">
    <citation type="submission" date="2016-06" db="EMBL/GenBank/DDBJ databases">
        <title>Comparative genomics of the ectomycorrhizal sister species Rhizopogon vinicolor and Rhizopogon vesiculosus (Basidiomycota: Boletales) reveals a divergence of the mating type B locus.</title>
        <authorList>
            <consortium name="DOE Joint Genome Institute"/>
            <person name="Mujic A.B."/>
            <person name="Kuo A."/>
            <person name="Tritt A."/>
            <person name="Lipzen A."/>
            <person name="Chen C."/>
            <person name="Johnson J."/>
            <person name="Sharma A."/>
            <person name="Barry K."/>
            <person name="Grigoriev I.V."/>
            <person name="Spatafora J.W."/>
        </authorList>
    </citation>
    <scope>NUCLEOTIDE SEQUENCE [LARGE SCALE GENOMIC DNA]</scope>
    <source>
        <strain evidence="3 4">AM-OR11-026</strain>
    </source>
</reference>
<organism evidence="3 4">
    <name type="scientific">Rhizopogon vinicolor AM-OR11-026</name>
    <dbReference type="NCBI Taxonomy" id="1314800"/>
    <lineage>
        <taxon>Eukaryota</taxon>
        <taxon>Fungi</taxon>
        <taxon>Dikarya</taxon>
        <taxon>Basidiomycota</taxon>
        <taxon>Agaricomycotina</taxon>
        <taxon>Agaricomycetes</taxon>
        <taxon>Agaricomycetidae</taxon>
        <taxon>Boletales</taxon>
        <taxon>Suillineae</taxon>
        <taxon>Rhizopogonaceae</taxon>
        <taxon>Rhizopogon</taxon>
    </lineage>
</organism>
<evidence type="ECO:0000256" key="1">
    <source>
        <dbReference type="SAM" id="Phobius"/>
    </source>
</evidence>
<proteinExistence type="predicted"/>
<keyword evidence="4" id="KW-1185">Reference proteome</keyword>
<dbReference type="EMBL" id="KV448268">
    <property type="protein sequence ID" value="OAX38974.1"/>
    <property type="molecule type" value="Genomic_DNA"/>
</dbReference>
<accession>A0A1B7N2B4</accession>
<evidence type="ECO:0000313" key="4">
    <source>
        <dbReference type="Proteomes" id="UP000092154"/>
    </source>
</evidence>
<keyword evidence="1" id="KW-1133">Transmembrane helix</keyword>
<dbReference type="STRING" id="1314800.A0A1B7N2B4"/>
<dbReference type="InterPro" id="IPR045340">
    <property type="entry name" value="DUF6533"/>
</dbReference>
<dbReference type="AlphaFoldDB" id="A0A1B7N2B4"/>
<dbReference type="InterPro" id="IPR015797">
    <property type="entry name" value="NUDIX_hydrolase-like_dom_sf"/>
</dbReference>
<feature type="domain" description="DUF6533" evidence="2">
    <location>
        <begin position="242"/>
        <end position="269"/>
    </location>
</feature>
<gene>
    <name evidence="3" type="ORF">K503DRAFT_856339</name>
</gene>
<evidence type="ECO:0000259" key="2">
    <source>
        <dbReference type="Pfam" id="PF20151"/>
    </source>
</evidence>
<dbReference type="Proteomes" id="UP000092154">
    <property type="component" value="Unassembled WGS sequence"/>
</dbReference>
<dbReference type="InParanoid" id="A0A1B7N2B4"/>
<sequence>MCPPPTSTPPRPGPSYLSYLPLPSQLKEHDWRVVRIAQRNEDCRIASHRIMFVFDIVAGGVRNEGILEHAQGAEVTCWQSQADASFLDTALRETQEEVGLCPTQIDILGQFGPAGQSPQGLGEYGPMSNIPARGGNNLPLSAFTTPARLRPDMFRSASPYWAVDVSDIVKHLEWMNDVSGQPEVGGGREEHLQVWWLTGCYTRLPSFILPKTYAITELALPKCVSNDPSWWPMISYLLPSSYFQVACLTAVIYDWALTFGQEFELVWGQEVRVENMLISHLTIGSVTMLSPCSRSLVRPVDRCIPIRLTALLRRGTILYLVSNCIIVIANVMLSVIIIARLYAMYQRSRQMLIFFVVTFLAIQITSRVIMMIINIKYASGGKLQLCS</sequence>
<keyword evidence="1" id="KW-0812">Transmembrane</keyword>
<feature type="transmembrane region" description="Helical" evidence="1">
    <location>
        <begin position="317"/>
        <end position="339"/>
    </location>
</feature>
<feature type="transmembrane region" description="Helical" evidence="1">
    <location>
        <begin position="351"/>
        <end position="373"/>
    </location>
</feature>
<protein>
    <recommendedName>
        <fullName evidence="2">DUF6533 domain-containing protein</fullName>
    </recommendedName>
</protein>
<dbReference type="Pfam" id="PF20151">
    <property type="entry name" value="DUF6533"/>
    <property type="match status" value="1"/>
</dbReference>
<evidence type="ECO:0000313" key="3">
    <source>
        <dbReference type="EMBL" id="OAX38974.1"/>
    </source>
</evidence>
<name>A0A1B7N2B4_9AGAM</name>
<dbReference type="Gene3D" id="3.90.79.10">
    <property type="entry name" value="Nucleoside Triphosphate Pyrophosphohydrolase"/>
    <property type="match status" value="1"/>
</dbReference>
<dbReference type="OrthoDB" id="206213at2759"/>
<dbReference type="SUPFAM" id="SSF55811">
    <property type="entry name" value="Nudix"/>
    <property type="match status" value="1"/>
</dbReference>